<dbReference type="PATRIC" id="fig|1610491.3.peg.464"/>
<comment type="function">
    <text evidence="6">Part of the Tol-Pal system, which plays a role in outer membrane invagination during cell division and is important for maintaining outer membrane integrity.</text>
</comment>
<dbReference type="HAMAP" id="MF_02204">
    <property type="entry name" value="Pal"/>
    <property type="match status" value="1"/>
</dbReference>
<evidence type="ECO:0000259" key="8">
    <source>
        <dbReference type="PROSITE" id="PS51123"/>
    </source>
</evidence>
<name>A0A0U1Q2Y5_9BURK</name>
<comment type="caution">
    <text evidence="9">The sequence shown here is derived from an EMBL/GenBank/DDBJ whole genome shotgun (WGS) entry which is preliminary data.</text>
</comment>
<evidence type="ECO:0000256" key="4">
    <source>
        <dbReference type="ARBA" id="ARBA00023237"/>
    </source>
</evidence>
<keyword evidence="9" id="KW-0966">Cell projection</keyword>
<proteinExistence type="inferred from homology"/>
<dbReference type="InterPro" id="IPR006665">
    <property type="entry name" value="OmpA-like"/>
</dbReference>
<keyword evidence="6" id="KW-0131">Cell cycle</keyword>
<dbReference type="PRINTS" id="PR01021">
    <property type="entry name" value="OMPADOMAIN"/>
</dbReference>
<organism evidence="9 10">
    <name type="scientific">Lampropedia cohaerens</name>
    <dbReference type="NCBI Taxonomy" id="1610491"/>
    <lineage>
        <taxon>Bacteria</taxon>
        <taxon>Pseudomonadati</taxon>
        <taxon>Pseudomonadota</taxon>
        <taxon>Betaproteobacteria</taxon>
        <taxon>Burkholderiales</taxon>
        <taxon>Comamonadaceae</taxon>
        <taxon>Lampropedia</taxon>
    </lineage>
</organism>
<protein>
    <recommendedName>
        <fullName evidence="6">Peptidoglycan-associated lipoprotein</fullName>
        <shortName evidence="6">PAL</shortName>
    </recommendedName>
</protein>
<comment type="subcellular location">
    <subcellularLocation>
        <location evidence="6">Cell outer membrane</location>
        <topology evidence="6">Lipid-anchor</topology>
    </subcellularLocation>
</comment>
<evidence type="ECO:0000313" key="9">
    <source>
        <dbReference type="EMBL" id="KKW68995.1"/>
    </source>
</evidence>
<dbReference type="PANTHER" id="PTHR30329:SF21">
    <property type="entry name" value="LIPOPROTEIN YIAD-RELATED"/>
    <property type="match status" value="1"/>
</dbReference>
<dbReference type="Pfam" id="PF00691">
    <property type="entry name" value="OmpA"/>
    <property type="match status" value="1"/>
</dbReference>
<gene>
    <name evidence="6" type="primary">pal</name>
    <name evidence="9" type="ORF">AAV94_02225</name>
</gene>
<evidence type="ECO:0000256" key="1">
    <source>
        <dbReference type="ARBA" id="ARBA00022729"/>
    </source>
</evidence>
<evidence type="ECO:0000256" key="2">
    <source>
        <dbReference type="ARBA" id="ARBA00023136"/>
    </source>
</evidence>
<dbReference type="InterPro" id="IPR006664">
    <property type="entry name" value="OMP_bac"/>
</dbReference>
<sequence>MTHFRWIGSVALAGLLVACASSPGSSSRTEHFYAFGQKPQPAGQTVAPVTVDAVQPGQGPQHLTHIVYFDYDDDRIRPSERPIVEGHAEWMRQNPDRSVVLQGHTDVRGGSEYNLALGHRRAQSVAQALQMLGVQPSRIETVSYGKERLLDTGMTEQAHQRNRRVEFDYR</sequence>
<dbReference type="PROSITE" id="PS51257">
    <property type="entry name" value="PROKAR_LIPOPROTEIN"/>
    <property type="match status" value="1"/>
</dbReference>
<keyword evidence="10" id="KW-1185">Reference proteome</keyword>
<reference evidence="9 10" key="1">
    <citation type="submission" date="2015-05" db="EMBL/GenBank/DDBJ databases">
        <title>Draft genome sequence of Lampropedia sp. CT6, isolated from the microbial mat of a hot water spring, located at Manikaran, India.</title>
        <authorList>
            <person name="Tripathi C."/>
            <person name="Rani P."/>
            <person name="Mahato N.K."/>
            <person name="Lal R."/>
        </authorList>
    </citation>
    <scope>NUCLEOTIDE SEQUENCE [LARGE SCALE GENOMIC DNA]</scope>
    <source>
        <strain evidence="9 10">CT6</strain>
    </source>
</reference>
<evidence type="ECO:0000256" key="6">
    <source>
        <dbReference type="HAMAP-Rule" id="MF_02204"/>
    </source>
</evidence>
<feature type="signal peptide" evidence="7">
    <location>
        <begin position="1"/>
        <end position="20"/>
    </location>
</feature>
<feature type="chain" id="PRO_5006713102" description="Peptidoglycan-associated lipoprotein" evidence="7">
    <location>
        <begin position="21"/>
        <end position="170"/>
    </location>
</feature>
<dbReference type="SUPFAM" id="SSF103088">
    <property type="entry name" value="OmpA-like"/>
    <property type="match status" value="1"/>
</dbReference>
<dbReference type="AlphaFoldDB" id="A0A0U1Q2Y5"/>
<comment type="subunit">
    <text evidence="6">The Tol-Pal system is composed of five core proteins: the inner membrane proteins TolA, TolQ and TolR, the periplasmic protein TolB and the outer membrane protein Pal. They form a network linking the inner and outer membranes and the peptidoglycan layer.</text>
</comment>
<keyword evidence="4 6" id="KW-0998">Cell outer membrane</keyword>
<dbReference type="STRING" id="1610491.AAV94_02225"/>
<keyword evidence="9" id="KW-0969">Cilium</keyword>
<keyword evidence="2 6" id="KW-0472">Membrane</keyword>
<dbReference type="Gene3D" id="3.30.1330.60">
    <property type="entry name" value="OmpA-like domain"/>
    <property type="match status" value="1"/>
</dbReference>
<dbReference type="PROSITE" id="PS51123">
    <property type="entry name" value="OMPA_2"/>
    <property type="match status" value="1"/>
</dbReference>
<accession>A0A0U1Q2Y5</accession>
<feature type="domain" description="OmpA-like" evidence="8">
    <location>
        <begin position="56"/>
        <end position="170"/>
    </location>
</feature>
<evidence type="ECO:0000256" key="7">
    <source>
        <dbReference type="SAM" id="SignalP"/>
    </source>
</evidence>
<dbReference type="PANTHER" id="PTHR30329">
    <property type="entry name" value="STATOR ELEMENT OF FLAGELLAR MOTOR COMPLEX"/>
    <property type="match status" value="1"/>
</dbReference>
<evidence type="ECO:0000313" key="10">
    <source>
        <dbReference type="Proteomes" id="UP000050580"/>
    </source>
</evidence>
<keyword evidence="5 6" id="KW-0449">Lipoprotein</keyword>
<dbReference type="OrthoDB" id="9809164at2"/>
<evidence type="ECO:0000256" key="5">
    <source>
        <dbReference type="ARBA" id="ARBA00023288"/>
    </source>
</evidence>
<comment type="similarity">
    <text evidence="6">Belongs to the Pal lipoprotein family.</text>
</comment>
<dbReference type="CDD" id="cd07185">
    <property type="entry name" value="OmpA_C-like"/>
    <property type="match status" value="1"/>
</dbReference>
<dbReference type="InterPro" id="IPR036737">
    <property type="entry name" value="OmpA-like_sf"/>
</dbReference>
<keyword evidence="9" id="KW-0282">Flagellum</keyword>
<keyword evidence="6" id="KW-0132">Cell division</keyword>
<dbReference type="InterPro" id="IPR039001">
    <property type="entry name" value="Pal"/>
</dbReference>
<dbReference type="Proteomes" id="UP000050580">
    <property type="component" value="Unassembled WGS sequence"/>
</dbReference>
<keyword evidence="3 6" id="KW-0564">Palmitate</keyword>
<dbReference type="GO" id="GO:0051301">
    <property type="term" value="P:cell division"/>
    <property type="evidence" value="ECO:0007669"/>
    <property type="project" value="UniProtKB-UniRule"/>
</dbReference>
<keyword evidence="1 6" id="KW-0732">Signal</keyword>
<dbReference type="EMBL" id="LBNQ01000010">
    <property type="protein sequence ID" value="KKW68995.1"/>
    <property type="molecule type" value="Genomic_DNA"/>
</dbReference>
<dbReference type="GO" id="GO:0009279">
    <property type="term" value="C:cell outer membrane"/>
    <property type="evidence" value="ECO:0007669"/>
    <property type="project" value="UniProtKB-SubCell"/>
</dbReference>
<evidence type="ECO:0000256" key="3">
    <source>
        <dbReference type="ARBA" id="ARBA00023139"/>
    </source>
</evidence>
<dbReference type="InterPro" id="IPR050330">
    <property type="entry name" value="Bact_OuterMem_StrucFunc"/>
</dbReference>